<evidence type="ECO:0000313" key="2">
    <source>
        <dbReference type="EMBL" id="KGK98610.1"/>
    </source>
</evidence>
<accession>A0A099T0D7</accession>
<evidence type="ECO:0000313" key="3">
    <source>
        <dbReference type="Proteomes" id="UP000029859"/>
    </source>
</evidence>
<protein>
    <recommendedName>
        <fullName evidence="1">N-acetyltransferase domain-containing protein</fullName>
    </recommendedName>
</protein>
<dbReference type="Gene3D" id="3.40.630.30">
    <property type="match status" value="1"/>
</dbReference>
<gene>
    <name evidence="2" type="ORF">LI82_07000</name>
</gene>
<keyword evidence="3" id="KW-1185">Reference proteome</keyword>
<dbReference type="PROSITE" id="PS51186">
    <property type="entry name" value="GNAT"/>
    <property type="match status" value="1"/>
</dbReference>
<dbReference type="Proteomes" id="UP000029859">
    <property type="component" value="Unassembled WGS sequence"/>
</dbReference>
<name>A0A099T0D7_METMT</name>
<dbReference type="GO" id="GO:0016747">
    <property type="term" value="F:acyltransferase activity, transferring groups other than amino-acyl groups"/>
    <property type="evidence" value="ECO:0007669"/>
    <property type="project" value="InterPro"/>
</dbReference>
<comment type="caution">
    <text evidence="2">The sequence shown here is derived from an EMBL/GenBank/DDBJ whole genome shotgun (WGS) entry which is preliminary data.</text>
</comment>
<dbReference type="EMBL" id="JRHO01000013">
    <property type="protein sequence ID" value="KGK98610.1"/>
    <property type="molecule type" value="Genomic_DNA"/>
</dbReference>
<reference evidence="2 3" key="1">
    <citation type="submission" date="2014-09" db="EMBL/GenBank/DDBJ databases">
        <title>Draft genome sequence of an obligately methylotrophic methanogen, Methanococcoides methylutens, isolated from marine sediment.</title>
        <authorList>
            <person name="Guan Y."/>
            <person name="Ngugi D.K."/>
            <person name="Blom J."/>
            <person name="Ali S."/>
            <person name="Ferry J.G."/>
            <person name="Stingl U."/>
        </authorList>
    </citation>
    <scope>NUCLEOTIDE SEQUENCE [LARGE SCALE GENOMIC DNA]</scope>
    <source>
        <strain evidence="2 3">DSM 2657</strain>
    </source>
</reference>
<dbReference type="CDD" id="cd04301">
    <property type="entry name" value="NAT_SF"/>
    <property type="match status" value="1"/>
</dbReference>
<dbReference type="RefSeq" id="WP_048194388.1">
    <property type="nucleotide sequence ID" value="NZ_CAAGSM010000009.1"/>
</dbReference>
<feature type="domain" description="N-acetyltransferase" evidence="1">
    <location>
        <begin position="111"/>
        <end position="245"/>
    </location>
</feature>
<sequence>MKIKMNDEILNNLYEFWTYIGEKTDKLDENKNYSSISLINSDYPNRVFSVSPKKEIISEIIDLSQKKLLPNIITIPKTNDLENHSQVELLFRQMNMALELKMVEATFEMDENIHQVRSRENAFSFAETASEAFGTRVDGDIIYLISKDASKVRMFNYTKNGEYLGCGIVFFDSNNIAGFHMIGTIPKGRGQGIGTKITEKLIMEAKTNKNEYCVLHASLMGEKIYKKLGFVSFEEIETYQIIERQ</sequence>
<dbReference type="InterPro" id="IPR016181">
    <property type="entry name" value="Acyl_CoA_acyltransferase"/>
</dbReference>
<dbReference type="AlphaFoldDB" id="A0A099T0D7"/>
<evidence type="ECO:0000259" key="1">
    <source>
        <dbReference type="PROSITE" id="PS51186"/>
    </source>
</evidence>
<dbReference type="SUPFAM" id="SSF55729">
    <property type="entry name" value="Acyl-CoA N-acyltransferases (Nat)"/>
    <property type="match status" value="1"/>
</dbReference>
<dbReference type="InterPro" id="IPR000182">
    <property type="entry name" value="GNAT_dom"/>
</dbReference>
<dbReference type="Pfam" id="PF13508">
    <property type="entry name" value="Acetyltransf_7"/>
    <property type="match status" value="1"/>
</dbReference>
<proteinExistence type="predicted"/>
<organism evidence="2 3">
    <name type="scientific">Methanococcoides methylutens</name>
    <dbReference type="NCBI Taxonomy" id="2226"/>
    <lineage>
        <taxon>Archaea</taxon>
        <taxon>Methanobacteriati</taxon>
        <taxon>Methanobacteriota</taxon>
        <taxon>Stenosarchaea group</taxon>
        <taxon>Methanomicrobia</taxon>
        <taxon>Methanosarcinales</taxon>
        <taxon>Methanosarcinaceae</taxon>
        <taxon>Methanococcoides</taxon>
    </lineage>
</organism>